<dbReference type="Proteomes" id="UP000789901">
    <property type="component" value="Unassembled WGS sequence"/>
</dbReference>
<evidence type="ECO:0000259" key="1">
    <source>
        <dbReference type="Pfam" id="PF14474"/>
    </source>
</evidence>
<name>A0ABN7XJW7_GIGMA</name>
<gene>
    <name evidence="2" type="ORF">GMARGA_LOCUS43275</name>
</gene>
<dbReference type="EMBL" id="CAJVQB010138182">
    <property type="protein sequence ID" value="CAG8854454.1"/>
    <property type="molecule type" value="Genomic_DNA"/>
</dbReference>
<feature type="domain" description="Restriction of telomere capping protein 4 C-terminal" evidence="1">
    <location>
        <begin position="1"/>
        <end position="75"/>
    </location>
</feature>
<accession>A0ABN7XJW7</accession>
<evidence type="ECO:0000313" key="2">
    <source>
        <dbReference type="EMBL" id="CAG8854454.1"/>
    </source>
</evidence>
<dbReference type="InterPro" id="IPR028094">
    <property type="entry name" value="RTC4_C"/>
</dbReference>
<keyword evidence="3" id="KW-1185">Reference proteome</keyword>
<dbReference type="Pfam" id="PF14474">
    <property type="entry name" value="RTC4"/>
    <property type="match status" value="1"/>
</dbReference>
<reference evidence="2 3" key="1">
    <citation type="submission" date="2021-06" db="EMBL/GenBank/DDBJ databases">
        <authorList>
            <person name="Kallberg Y."/>
            <person name="Tangrot J."/>
            <person name="Rosling A."/>
        </authorList>
    </citation>
    <scope>NUCLEOTIDE SEQUENCE [LARGE SCALE GENOMIC DNA]</scope>
    <source>
        <strain evidence="2 3">120-4 pot B 10/14</strain>
    </source>
</reference>
<evidence type="ECO:0000313" key="3">
    <source>
        <dbReference type="Proteomes" id="UP000789901"/>
    </source>
</evidence>
<protein>
    <submittedName>
        <fullName evidence="2">45938_t:CDS:1</fullName>
    </submittedName>
</protein>
<feature type="non-terminal residue" evidence="2">
    <location>
        <position position="1"/>
    </location>
</feature>
<proteinExistence type="predicted"/>
<comment type="caution">
    <text evidence="2">The sequence shown here is derived from an EMBL/GenBank/DDBJ whole genome shotgun (WGS) entry which is preliminary data.</text>
</comment>
<sequence>PGYYGQIGLRIISEKLNQIFIETEIINDEMIGAIPNKFDYLFFVVVLETAIRLIMKDFDCEFDSAKDIMVKSVIYSSLRYSEPVNDADIDDEPAAAVVSVAVRATENAIIVF</sequence>
<organism evidence="2 3">
    <name type="scientific">Gigaspora margarita</name>
    <dbReference type="NCBI Taxonomy" id="4874"/>
    <lineage>
        <taxon>Eukaryota</taxon>
        <taxon>Fungi</taxon>
        <taxon>Fungi incertae sedis</taxon>
        <taxon>Mucoromycota</taxon>
        <taxon>Glomeromycotina</taxon>
        <taxon>Glomeromycetes</taxon>
        <taxon>Diversisporales</taxon>
        <taxon>Gigasporaceae</taxon>
        <taxon>Gigaspora</taxon>
    </lineage>
</organism>
<feature type="non-terminal residue" evidence="2">
    <location>
        <position position="112"/>
    </location>
</feature>